<evidence type="ECO:0000256" key="2">
    <source>
        <dbReference type="PROSITE-ProRule" id="PRU00169"/>
    </source>
</evidence>
<dbReference type="Gene3D" id="3.40.50.2300">
    <property type="match status" value="1"/>
</dbReference>
<dbReference type="Proteomes" id="UP001364224">
    <property type="component" value="Unassembled WGS sequence"/>
</dbReference>
<accession>A0ABU8B309</accession>
<dbReference type="SUPFAM" id="SSF52172">
    <property type="entry name" value="CheY-like"/>
    <property type="match status" value="1"/>
</dbReference>
<dbReference type="PANTHER" id="PTHR44591:SF21">
    <property type="entry name" value="TWO-COMPONENT RESPONSE REGULATOR"/>
    <property type="match status" value="1"/>
</dbReference>
<dbReference type="InterPro" id="IPR050595">
    <property type="entry name" value="Bact_response_regulator"/>
</dbReference>
<dbReference type="InterPro" id="IPR001789">
    <property type="entry name" value="Sig_transdc_resp-reg_receiver"/>
</dbReference>
<evidence type="ECO:0000313" key="4">
    <source>
        <dbReference type="EMBL" id="MEH2552901.1"/>
    </source>
</evidence>
<keyword evidence="5" id="KW-1185">Reference proteome</keyword>
<reference evidence="4 5" key="1">
    <citation type="submission" date="2024-02" db="EMBL/GenBank/DDBJ databases">
        <title>Adaptive strategies in a cosmopolitan and abundant soil bacterium.</title>
        <authorList>
            <person name="Carini P."/>
        </authorList>
    </citation>
    <scope>NUCLEOTIDE SEQUENCE [LARGE SCALE GENOMIC DNA]</scope>
    <source>
        <strain evidence="4 5">AZCC 1608</strain>
    </source>
</reference>
<evidence type="ECO:0000256" key="1">
    <source>
        <dbReference type="ARBA" id="ARBA00022553"/>
    </source>
</evidence>
<sequence length="137" mass="15591">MGQSKPYRATALIVEDDPMQRDMICLLLEESEVDVIECESAEAAELVLERAADSLVLMMTDVQLAGNMDGVELAHIARKYNPEMGVIVTSGKPLHQELPDGVQFWSKPWAPLDVIREAERMVYERRRHNEAERRPRS</sequence>
<keyword evidence="4" id="KW-0238">DNA-binding</keyword>
<dbReference type="Pfam" id="PF00072">
    <property type="entry name" value="Response_reg"/>
    <property type="match status" value="1"/>
</dbReference>
<dbReference type="GO" id="GO:0003677">
    <property type="term" value="F:DNA binding"/>
    <property type="evidence" value="ECO:0007669"/>
    <property type="project" value="UniProtKB-KW"/>
</dbReference>
<keyword evidence="1 2" id="KW-0597">Phosphoprotein</keyword>
<dbReference type="PANTHER" id="PTHR44591">
    <property type="entry name" value="STRESS RESPONSE REGULATOR PROTEIN 1"/>
    <property type="match status" value="1"/>
</dbReference>
<proteinExistence type="predicted"/>
<dbReference type="RefSeq" id="WP_334477269.1">
    <property type="nucleotide sequence ID" value="NZ_JAZHRV010000001.1"/>
</dbReference>
<dbReference type="SMART" id="SM00448">
    <property type="entry name" value="REC"/>
    <property type="match status" value="1"/>
</dbReference>
<protein>
    <submittedName>
        <fullName evidence="4">DNA-binding NtrC family response regulator</fullName>
    </submittedName>
</protein>
<dbReference type="PROSITE" id="PS50110">
    <property type="entry name" value="RESPONSE_REGULATORY"/>
    <property type="match status" value="1"/>
</dbReference>
<dbReference type="InterPro" id="IPR011006">
    <property type="entry name" value="CheY-like_superfamily"/>
</dbReference>
<name>A0ABU8B309_9BRAD</name>
<evidence type="ECO:0000313" key="5">
    <source>
        <dbReference type="Proteomes" id="UP001364224"/>
    </source>
</evidence>
<evidence type="ECO:0000259" key="3">
    <source>
        <dbReference type="PROSITE" id="PS50110"/>
    </source>
</evidence>
<feature type="modified residue" description="4-aspartylphosphate" evidence="2">
    <location>
        <position position="61"/>
    </location>
</feature>
<feature type="domain" description="Response regulatory" evidence="3">
    <location>
        <begin position="10"/>
        <end position="122"/>
    </location>
</feature>
<organism evidence="4 5">
    <name type="scientific">Bradyrhizobium algeriense</name>
    <dbReference type="NCBI Taxonomy" id="634784"/>
    <lineage>
        <taxon>Bacteria</taxon>
        <taxon>Pseudomonadati</taxon>
        <taxon>Pseudomonadota</taxon>
        <taxon>Alphaproteobacteria</taxon>
        <taxon>Hyphomicrobiales</taxon>
        <taxon>Nitrobacteraceae</taxon>
        <taxon>Bradyrhizobium</taxon>
    </lineage>
</organism>
<comment type="caution">
    <text evidence="4">The sequence shown here is derived from an EMBL/GenBank/DDBJ whole genome shotgun (WGS) entry which is preliminary data.</text>
</comment>
<dbReference type="EMBL" id="JAZHRV010000001">
    <property type="protein sequence ID" value="MEH2552901.1"/>
    <property type="molecule type" value="Genomic_DNA"/>
</dbReference>
<gene>
    <name evidence="4" type="ORF">V1286_000430</name>
</gene>